<feature type="region of interest" description="Disordered" evidence="3">
    <location>
        <begin position="372"/>
        <end position="395"/>
    </location>
</feature>
<reference evidence="5" key="1">
    <citation type="submission" date="2018-05" db="EMBL/GenBank/DDBJ databases">
        <authorList>
            <person name="Lanie J.A."/>
            <person name="Ng W.-L."/>
            <person name="Kazmierczak K.M."/>
            <person name="Andrzejewski T.M."/>
            <person name="Davidsen T.M."/>
            <person name="Wayne K.J."/>
            <person name="Tettelin H."/>
            <person name="Glass J.I."/>
            <person name="Rusch D."/>
            <person name="Podicherti R."/>
            <person name="Tsui H.-C.T."/>
            <person name="Winkler M.E."/>
        </authorList>
    </citation>
    <scope>NUCLEOTIDE SEQUENCE</scope>
</reference>
<name>A0A381QIF2_9ZZZZ</name>
<dbReference type="GO" id="GO:0030687">
    <property type="term" value="C:preribosome, large subunit precursor"/>
    <property type="evidence" value="ECO:0007669"/>
    <property type="project" value="TreeGrafter"/>
</dbReference>
<evidence type="ECO:0000259" key="4">
    <source>
        <dbReference type="Pfam" id="PF07728"/>
    </source>
</evidence>
<dbReference type="PANTHER" id="PTHR48103:SF2">
    <property type="entry name" value="MIDASIN"/>
    <property type="match status" value="1"/>
</dbReference>
<feature type="domain" description="ATPase dynein-related AAA" evidence="4">
    <location>
        <begin position="127"/>
        <end position="246"/>
    </location>
</feature>
<dbReference type="AlphaFoldDB" id="A0A381QIF2"/>
<dbReference type="InterPro" id="IPR027417">
    <property type="entry name" value="P-loop_NTPase"/>
</dbReference>
<gene>
    <name evidence="5" type="ORF">METZ01_LOCUS31950</name>
</gene>
<organism evidence="5">
    <name type="scientific">marine metagenome</name>
    <dbReference type="NCBI Taxonomy" id="408172"/>
    <lineage>
        <taxon>unclassified sequences</taxon>
        <taxon>metagenomes</taxon>
        <taxon>ecological metagenomes</taxon>
    </lineage>
</organism>
<dbReference type="GO" id="GO:0000027">
    <property type="term" value="P:ribosomal large subunit assembly"/>
    <property type="evidence" value="ECO:0007669"/>
    <property type="project" value="TreeGrafter"/>
</dbReference>
<protein>
    <recommendedName>
        <fullName evidence="4">ATPase dynein-related AAA domain-containing protein</fullName>
    </recommendedName>
</protein>
<sequence length="395" mass="44827">MMNTYKDHQIEFFKKAQEKYGRNVLSKVEALELSKEMGRKTATWFVNPNYRVARNQFQVPNFDGPSLAQVVPITPEVTLEPVPVNVEKKVVIDNTPIYVPEKDPNYVKFGFYKQLARIVKSGKFYPVWVQGLSGNGKTLMVEQVSAELKRELFRINITSETDEDDLLGHYTLVNGETVWEDGPVVKAMERGAVLLLDEIDYATMKIACIQPVLEGKGVYLKKVNRWVKPSHGFTVVATANTKGKGSEDGRFIGTNIMNEAFLERFPITVEQEYPSIAIEKNIVNKLLSSLGCPDQDFANKLVNWSDIIRKTFYDGGCDEIIATRRLAHICQAYSIFGDRLQSIDLCINRFDDETKVSFRDLYTKVDADVSAEPERDLSESDHDNISAEDDNLKAW</sequence>
<dbReference type="InterPro" id="IPR011704">
    <property type="entry name" value="ATPase_dyneun-rel_AAA"/>
</dbReference>
<dbReference type="GO" id="GO:0000055">
    <property type="term" value="P:ribosomal large subunit export from nucleus"/>
    <property type="evidence" value="ECO:0007669"/>
    <property type="project" value="TreeGrafter"/>
</dbReference>
<proteinExistence type="predicted"/>
<dbReference type="GO" id="GO:0005524">
    <property type="term" value="F:ATP binding"/>
    <property type="evidence" value="ECO:0007669"/>
    <property type="project" value="UniProtKB-KW"/>
</dbReference>
<dbReference type="PANTHER" id="PTHR48103">
    <property type="entry name" value="MIDASIN-RELATED"/>
    <property type="match status" value="1"/>
</dbReference>
<evidence type="ECO:0000256" key="3">
    <source>
        <dbReference type="SAM" id="MobiDB-lite"/>
    </source>
</evidence>
<dbReference type="EMBL" id="UINC01001373">
    <property type="protein sequence ID" value="SUZ79096.1"/>
    <property type="molecule type" value="Genomic_DNA"/>
</dbReference>
<dbReference type="GO" id="GO:0005634">
    <property type="term" value="C:nucleus"/>
    <property type="evidence" value="ECO:0007669"/>
    <property type="project" value="TreeGrafter"/>
</dbReference>
<dbReference type="Pfam" id="PF07728">
    <property type="entry name" value="AAA_5"/>
    <property type="match status" value="1"/>
</dbReference>
<dbReference type="Gene3D" id="3.40.50.300">
    <property type="entry name" value="P-loop containing nucleotide triphosphate hydrolases"/>
    <property type="match status" value="1"/>
</dbReference>
<dbReference type="CDD" id="cd00009">
    <property type="entry name" value="AAA"/>
    <property type="match status" value="1"/>
</dbReference>
<evidence type="ECO:0000256" key="1">
    <source>
        <dbReference type="ARBA" id="ARBA00022741"/>
    </source>
</evidence>
<evidence type="ECO:0000256" key="2">
    <source>
        <dbReference type="ARBA" id="ARBA00022840"/>
    </source>
</evidence>
<keyword evidence="1" id="KW-0547">Nucleotide-binding</keyword>
<dbReference type="SUPFAM" id="SSF52540">
    <property type="entry name" value="P-loop containing nucleoside triphosphate hydrolases"/>
    <property type="match status" value="1"/>
</dbReference>
<evidence type="ECO:0000313" key="5">
    <source>
        <dbReference type="EMBL" id="SUZ79096.1"/>
    </source>
</evidence>
<keyword evidence="2" id="KW-0067">ATP-binding</keyword>
<dbReference type="GO" id="GO:0016887">
    <property type="term" value="F:ATP hydrolysis activity"/>
    <property type="evidence" value="ECO:0007669"/>
    <property type="project" value="InterPro"/>
</dbReference>
<accession>A0A381QIF2</accession>